<protein>
    <recommendedName>
        <fullName evidence="3">Cyclophilin-like domain-containing protein</fullName>
    </recommendedName>
</protein>
<dbReference type="Proteomes" id="UP001516662">
    <property type="component" value="Unassembled WGS sequence"/>
</dbReference>
<gene>
    <name evidence="1" type="ORF">IMZ08_17465</name>
</gene>
<evidence type="ECO:0008006" key="3">
    <source>
        <dbReference type="Google" id="ProtNLM"/>
    </source>
</evidence>
<comment type="caution">
    <text evidence="1">The sequence shown here is derived from an EMBL/GenBank/DDBJ whole genome shotgun (WGS) entry which is preliminary data.</text>
</comment>
<reference evidence="1 2" key="1">
    <citation type="submission" date="2020-10" db="EMBL/GenBank/DDBJ databases">
        <title>Bacillus sp. HD4P25, an endophyte from a halophyte.</title>
        <authorList>
            <person name="Sun J.-Q."/>
        </authorList>
    </citation>
    <scope>NUCLEOTIDE SEQUENCE [LARGE SCALE GENOMIC DNA]</scope>
    <source>
        <strain evidence="1 2">YIM 93174</strain>
    </source>
</reference>
<keyword evidence="2" id="KW-1185">Reference proteome</keyword>
<proteinExistence type="predicted"/>
<evidence type="ECO:0000313" key="2">
    <source>
        <dbReference type="Proteomes" id="UP001516662"/>
    </source>
</evidence>
<accession>A0ABR9QN39</accession>
<dbReference type="RefSeq" id="WP_193538844.1">
    <property type="nucleotide sequence ID" value="NZ_JADCLJ010000024.1"/>
</dbReference>
<organism evidence="1 2">
    <name type="scientific">Litchfieldia luteola</name>
    <dbReference type="NCBI Taxonomy" id="682179"/>
    <lineage>
        <taxon>Bacteria</taxon>
        <taxon>Bacillati</taxon>
        <taxon>Bacillota</taxon>
        <taxon>Bacilli</taxon>
        <taxon>Bacillales</taxon>
        <taxon>Bacillaceae</taxon>
        <taxon>Litchfieldia</taxon>
    </lineage>
</organism>
<dbReference type="EMBL" id="JADCLJ010000024">
    <property type="protein sequence ID" value="MBE4909826.1"/>
    <property type="molecule type" value="Genomic_DNA"/>
</dbReference>
<evidence type="ECO:0000313" key="1">
    <source>
        <dbReference type="EMBL" id="MBE4909826.1"/>
    </source>
</evidence>
<sequence length="156" mass="18028">MKDKITLLFIVVGMTCLLGLTQFDREVWDVNAKLLEEKVSEMNESVETINLSELTPFEWDKVYFFYPYTPKETVYKTVGYEWDSISETVSEGMNQIVFLKKGTVVCYVYGYPANTGYGLSYTGGPYNDVASLLEINDDLLFEVKRGDRFIFLEKRL</sequence>
<name>A0ABR9QN39_9BACI</name>